<evidence type="ECO:0000313" key="11">
    <source>
        <dbReference type="Proteomes" id="UP000198521"/>
    </source>
</evidence>
<dbReference type="InterPro" id="IPR049278">
    <property type="entry name" value="MS_channel_C"/>
</dbReference>
<name>A0A1H7PKM0_AQUAM</name>
<dbReference type="SUPFAM" id="SSF50182">
    <property type="entry name" value="Sm-like ribonucleoproteins"/>
    <property type="match status" value="1"/>
</dbReference>
<feature type="domain" description="Mechanosensitive ion channel MscS C-terminal" evidence="9">
    <location>
        <begin position="199"/>
        <end position="278"/>
    </location>
</feature>
<dbReference type="InterPro" id="IPR008910">
    <property type="entry name" value="MSC_TM_helix"/>
</dbReference>
<dbReference type="PANTHER" id="PTHR30221">
    <property type="entry name" value="SMALL-CONDUCTANCE MECHANOSENSITIVE CHANNEL"/>
    <property type="match status" value="1"/>
</dbReference>
<evidence type="ECO:0000256" key="5">
    <source>
        <dbReference type="ARBA" id="ARBA00022989"/>
    </source>
</evidence>
<dbReference type="PANTHER" id="PTHR30221:SF1">
    <property type="entry name" value="SMALL-CONDUCTANCE MECHANOSENSITIVE CHANNEL"/>
    <property type="match status" value="1"/>
</dbReference>
<comment type="subcellular location">
    <subcellularLocation>
        <location evidence="1">Cell membrane</location>
        <topology evidence="1">Multi-pass membrane protein</topology>
    </subcellularLocation>
</comment>
<evidence type="ECO:0000256" key="6">
    <source>
        <dbReference type="ARBA" id="ARBA00023136"/>
    </source>
</evidence>
<dbReference type="InterPro" id="IPR006685">
    <property type="entry name" value="MscS_channel_2nd"/>
</dbReference>
<evidence type="ECO:0000256" key="4">
    <source>
        <dbReference type="ARBA" id="ARBA00022692"/>
    </source>
</evidence>
<protein>
    <submittedName>
        <fullName evidence="10">Small conductance mechanosensitive channel</fullName>
    </submittedName>
</protein>
<reference evidence="10 11" key="1">
    <citation type="submission" date="2016-10" db="EMBL/GenBank/DDBJ databases">
        <authorList>
            <person name="de Groot N.N."/>
        </authorList>
    </citation>
    <scope>NUCLEOTIDE SEQUENCE [LARGE SCALE GENOMIC DNA]</scope>
    <source>
        <strain evidence="10 11">DSM 25232</strain>
    </source>
</reference>
<dbReference type="Gene3D" id="3.30.70.100">
    <property type="match status" value="1"/>
</dbReference>
<evidence type="ECO:0000256" key="2">
    <source>
        <dbReference type="ARBA" id="ARBA00008017"/>
    </source>
</evidence>
<keyword evidence="6 7" id="KW-0472">Membrane</keyword>
<feature type="transmembrane region" description="Helical" evidence="7">
    <location>
        <begin position="81"/>
        <end position="104"/>
    </location>
</feature>
<dbReference type="STRING" id="1038014.SAMN04487910_2241"/>
<feature type="transmembrane region" description="Helical" evidence="7">
    <location>
        <begin position="110"/>
        <end position="140"/>
    </location>
</feature>
<dbReference type="AlphaFoldDB" id="A0A1H7PKM0"/>
<dbReference type="InterPro" id="IPR011014">
    <property type="entry name" value="MscS_channel_TM-2"/>
</dbReference>
<dbReference type="RefSeq" id="WP_091408303.1">
    <property type="nucleotide sequence ID" value="NZ_FOAB01000004.1"/>
</dbReference>
<proteinExistence type="inferred from homology"/>
<comment type="similarity">
    <text evidence="2">Belongs to the MscS (TC 1.A.23) family.</text>
</comment>
<feature type="transmembrane region" description="Helical" evidence="7">
    <location>
        <begin position="40"/>
        <end position="61"/>
    </location>
</feature>
<dbReference type="GO" id="GO:0005886">
    <property type="term" value="C:plasma membrane"/>
    <property type="evidence" value="ECO:0007669"/>
    <property type="project" value="UniProtKB-SubCell"/>
</dbReference>
<dbReference type="Pfam" id="PF05552">
    <property type="entry name" value="MS_channel_1st_1"/>
    <property type="match status" value="1"/>
</dbReference>
<evidence type="ECO:0000256" key="7">
    <source>
        <dbReference type="SAM" id="Phobius"/>
    </source>
</evidence>
<dbReference type="Pfam" id="PF21082">
    <property type="entry name" value="MS_channel_3rd"/>
    <property type="match status" value="1"/>
</dbReference>
<accession>A0A1H7PKM0</accession>
<organism evidence="10 11">
    <name type="scientific">Aquimarina amphilecti</name>
    <dbReference type="NCBI Taxonomy" id="1038014"/>
    <lineage>
        <taxon>Bacteria</taxon>
        <taxon>Pseudomonadati</taxon>
        <taxon>Bacteroidota</taxon>
        <taxon>Flavobacteriia</taxon>
        <taxon>Flavobacteriales</taxon>
        <taxon>Flavobacteriaceae</taxon>
        <taxon>Aquimarina</taxon>
    </lineage>
</organism>
<keyword evidence="11" id="KW-1185">Reference proteome</keyword>
<dbReference type="Pfam" id="PF00924">
    <property type="entry name" value="MS_channel_2nd"/>
    <property type="match status" value="1"/>
</dbReference>
<keyword evidence="5 7" id="KW-1133">Transmembrane helix</keyword>
<evidence type="ECO:0000259" key="8">
    <source>
        <dbReference type="Pfam" id="PF00924"/>
    </source>
</evidence>
<dbReference type="SUPFAM" id="SSF82689">
    <property type="entry name" value="Mechanosensitive channel protein MscS (YggB), C-terminal domain"/>
    <property type="match status" value="1"/>
</dbReference>
<dbReference type="Gene3D" id="1.10.287.1260">
    <property type="match status" value="1"/>
</dbReference>
<evidence type="ECO:0000256" key="1">
    <source>
        <dbReference type="ARBA" id="ARBA00004651"/>
    </source>
</evidence>
<gene>
    <name evidence="10" type="ORF">SAMN04487910_2241</name>
</gene>
<sequence>MQTTDKVVDTAVSATTETGGAIMSSLGGFFNSIQEGVGQYGLKIVGGIVALIIGLWIVKMIMKAIKKAFDKSKVDGTLKPFLVTLVNFLLKVLLFISIAGIVGIPTATFAALLAAVGLAIGGAFNGSLGHMAAGVMLLVFRPFKVGDLIETGGKLGFVREISVFVTILETFQNKTEIIPNGAITAGTITNLTTIGNLRVDMPFGIQYGTDIEKAKQIVMEVMKADQNVMKDPAPRVAVNNLGANGVELLALPYSTCDDYWDVYWDTRQKIVEALGKANYAAPLPQRIVTMKS</sequence>
<feature type="domain" description="Mechanosensitive ion channel MscS" evidence="8">
    <location>
        <begin position="129"/>
        <end position="192"/>
    </location>
</feature>
<dbReference type="SUPFAM" id="SSF82861">
    <property type="entry name" value="Mechanosensitive channel protein MscS (YggB), transmembrane region"/>
    <property type="match status" value="1"/>
</dbReference>
<dbReference type="InterPro" id="IPR011066">
    <property type="entry name" value="MscS_channel_C_sf"/>
</dbReference>
<dbReference type="GO" id="GO:0008381">
    <property type="term" value="F:mechanosensitive monoatomic ion channel activity"/>
    <property type="evidence" value="ECO:0007669"/>
    <property type="project" value="InterPro"/>
</dbReference>
<evidence type="ECO:0000313" key="10">
    <source>
        <dbReference type="EMBL" id="SEL36330.1"/>
    </source>
</evidence>
<dbReference type="Proteomes" id="UP000198521">
    <property type="component" value="Unassembled WGS sequence"/>
</dbReference>
<dbReference type="InterPro" id="IPR045275">
    <property type="entry name" value="MscS_archaea/bacteria_type"/>
</dbReference>
<keyword evidence="3" id="KW-1003">Cell membrane</keyword>
<dbReference type="Gene3D" id="2.30.30.60">
    <property type="match status" value="1"/>
</dbReference>
<dbReference type="InterPro" id="IPR010920">
    <property type="entry name" value="LSM_dom_sf"/>
</dbReference>
<evidence type="ECO:0000256" key="3">
    <source>
        <dbReference type="ARBA" id="ARBA00022475"/>
    </source>
</evidence>
<dbReference type="InterPro" id="IPR023408">
    <property type="entry name" value="MscS_beta-dom_sf"/>
</dbReference>
<evidence type="ECO:0000259" key="9">
    <source>
        <dbReference type="Pfam" id="PF21082"/>
    </source>
</evidence>
<dbReference type="EMBL" id="FOAB01000004">
    <property type="protein sequence ID" value="SEL36330.1"/>
    <property type="molecule type" value="Genomic_DNA"/>
</dbReference>
<dbReference type="OrthoDB" id="9809206at2"/>
<keyword evidence="4 7" id="KW-0812">Transmembrane</keyword>